<evidence type="ECO:0000313" key="1">
    <source>
        <dbReference type="EMBL" id="KZV95306.1"/>
    </source>
</evidence>
<dbReference type="Proteomes" id="UP000077266">
    <property type="component" value="Unassembled WGS sequence"/>
</dbReference>
<dbReference type="InParanoid" id="A0A165JTF8"/>
<keyword evidence="2" id="KW-1185">Reference proteome</keyword>
<evidence type="ECO:0000313" key="2">
    <source>
        <dbReference type="Proteomes" id="UP000077266"/>
    </source>
</evidence>
<name>A0A165JTF8_EXIGL</name>
<dbReference type="InterPro" id="IPR029058">
    <property type="entry name" value="AB_hydrolase_fold"/>
</dbReference>
<reference evidence="1 2" key="1">
    <citation type="journal article" date="2016" name="Mol. Biol. Evol.">
        <title>Comparative Genomics of Early-Diverging Mushroom-Forming Fungi Provides Insights into the Origins of Lignocellulose Decay Capabilities.</title>
        <authorList>
            <person name="Nagy L.G."/>
            <person name="Riley R."/>
            <person name="Tritt A."/>
            <person name="Adam C."/>
            <person name="Daum C."/>
            <person name="Floudas D."/>
            <person name="Sun H."/>
            <person name="Yadav J.S."/>
            <person name="Pangilinan J."/>
            <person name="Larsson K.H."/>
            <person name="Matsuura K."/>
            <person name="Barry K."/>
            <person name="Labutti K."/>
            <person name="Kuo R."/>
            <person name="Ohm R.A."/>
            <person name="Bhattacharya S.S."/>
            <person name="Shirouzu T."/>
            <person name="Yoshinaga Y."/>
            <person name="Martin F.M."/>
            <person name="Grigoriev I.V."/>
            <person name="Hibbett D.S."/>
        </authorList>
    </citation>
    <scope>NUCLEOTIDE SEQUENCE [LARGE SCALE GENOMIC DNA]</scope>
    <source>
        <strain evidence="1 2">HHB12029</strain>
    </source>
</reference>
<dbReference type="Gene3D" id="3.40.50.1820">
    <property type="entry name" value="alpha/beta hydrolase"/>
    <property type="match status" value="1"/>
</dbReference>
<sequence length="291" mass="32844">MRECKICIRASFVQHSRIIRAAFAQLNDIRASFVHLCANAARTITALPTARPPADIPSVRVFRRLPDVVQPTHASDPRIDRMLTCLRAVEDSLIMLDMHHTGMDAAMWGGGDVQLISGGFVDVGGYGQSPRWVLSGISIAGWEERVRKAMMRKNILVGANLDEDTCFALVFETLARILGDIWFHAPVRALTKIVDKAWYYHYTFGRGSVHEVLYSPELQSLFWPSTSGESMGFKKLDLWVSFFVHGHPRDDVWKPYLSALEQNANPRSVPLLRVEQAAEDVLEEMHGEWAR</sequence>
<dbReference type="EMBL" id="KV425959">
    <property type="protein sequence ID" value="KZV95306.1"/>
    <property type="molecule type" value="Genomic_DNA"/>
</dbReference>
<dbReference type="SUPFAM" id="SSF53474">
    <property type="entry name" value="alpha/beta-Hydrolases"/>
    <property type="match status" value="1"/>
</dbReference>
<dbReference type="OrthoDB" id="408631at2759"/>
<protein>
    <submittedName>
        <fullName evidence="1">Uncharacterized protein</fullName>
    </submittedName>
</protein>
<proteinExistence type="predicted"/>
<organism evidence="1 2">
    <name type="scientific">Exidia glandulosa HHB12029</name>
    <dbReference type="NCBI Taxonomy" id="1314781"/>
    <lineage>
        <taxon>Eukaryota</taxon>
        <taxon>Fungi</taxon>
        <taxon>Dikarya</taxon>
        <taxon>Basidiomycota</taxon>
        <taxon>Agaricomycotina</taxon>
        <taxon>Agaricomycetes</taxon>
        <taxon>Auriculariales</taxon>
        <taxon>Exidiaceae</taxon>
        <taxon>Exidia</taxon>
    </lineage>
</organism>
<accession>A0A165JTF8</accession>
<gene>
    <name evidence="1" type="ORF">EXIGLDRAFT_766319</name>
</gene>
<dbReference type="AlphaFoldDB" id="A0A165JTF8"/>